<accession>A0A5A8F721</accession>
<dbReference type="InterPro" id="IPR016181">
    <property type="entry name" value="Acyl_CoA_acyltransferase"/>
</dbReference>
<dbReference type="PANTHER" id="PTHR41373:SF1">
    <property type="entry name" value="PHOSPHATIDYLGLYCEROL LYSYLTRANSFERASE C-TERMINAL DOMAIN-CONTAINING PROTEIN"/>
    <property type="match status" value="1"/>
</dbReference>
<dbReference type="InterPro" id="IPR016732">
    <property type="entry name" value="UCP018688"/>
</dbReference>
<dbReference type="AlphaFoldDB" id="A0A5A8F721"/>
<name>A0A5A8F721_9BACT</name>
<gene>
    <name evidence="2" type="ORF">FHQ18_01060</name>
</gene>
<evidence type="ECO:0000313" key="3">
    <source>
        <dbReference type="Proteomes" id="UP000322876"/>
    </source>
</evidence>
<proteinExistence type="predicted"/>
<dbReference type="Proteomes" id="UP000322876">
    <property type="component" value="Unassembled WGS sequence"/>
</dbReference>
<dbReference type="SUPFAM" id="SSF55729">
    <property type="entry name" value="Acyl-CoA N-acyltransferases (Nat)"/>
    <property type="match status" value="2"/>
</dbReference>
<evidence type="ECO:0000259" key="1">
    <source>
        <dbReference type="Pfam" id="PF09924"/>
    </source>
</evidence>
<comment type="caution">
    <text evidence="2">The sequence shown here is derived from an EMBL/GenBank/DDBJ whole genome shotgun (WGS) entry which is preliminary data.</text>
</comment>
<evidence type="ECO:0000313" key="2">
    <source>
        <dbReference type="EMBL" id="KAA0259495.1"/>
    </source>
</evidence>
<sequence>MFCEKIGLQHKNILFERFKKVDTMISEYNFANIYLFRDKHDYELCWYNGKNNSEYLFIKGITYDGLRYVMPTMNLEEVPKDILRDVLSYVDAIFPVDEKWLDYLKDQFVFDYKDGDSDYIYTVEKISTYKGRKLHKKRNLLKQFYKLYEHECKPLTDDFVNDAREILDLWIEENNFKKDDTDYYACQEALNLLDELVLCGLIYYVNGKPAGFIIGEEHNEDMFVIHFAKGLKRYKGIYQFIYNDFAKRLPKRYKFLNFEQDLGQMALRKAKSSYYPDILLKKFRISLK</sequence>
<protein>
    <submittedName>
        <fullName evidence="2">DUF2156 domain-containing protein</fullName>
    </submittedName>
</protein>
<dbReference type="EMBL" id="VFJB01000001">
    <property type="protein sequence ID" value="KAA0259495.1"/>
    <property type="molecule type" value="Genomic_DNA"/>
</dbReference>
<dbReference type="RefSeq" id="WP_149265315.1">
    <property type="nucleotide sequence ID" value="NZ_VFJB01000001.1"/>
</dbReference>
<dbReference type="PIRSF" id="PIRSF018688">
    <property type="entry name" value="UCP018688"/>
    <property type="match status" value="1"/>
</dbReference>
<dbReference type="PANTHER" id="PTHR41373">
    <property type="entry name" value="DUF2156 DOMAIN-CONTAINING PROTEIN"/>
    <property type="match status" value="1"/>
</dbReference>
<feature type="domain" description="Phosphatidylglycerol lysyltransferase C-terminal" evidence="1">
    <location>
        <begin position="21"/>
        <end position="284"/>
    </location>
</feature>
<organism evidence="2 3">
    <name type="scientific">Deferribacter autotrophicus</name>
    <dbReference type="NCBI Taxonomy" id="500465"/>
    <lineage>
        <taxon>Bacteria</taxon>
        <taxon>Pseudomonadati</taxon>
        <taxon>Deferribacterota</taxon>
        <taxon>Deferribacteres</taxon>
        <taxon>Deferribacterales</taxon>
        <taxon>Deferribacteraceae</taxon>
        <taxon>Deferribacter</taxon>
    </lineage>
</organism>
<dbReference type="Gene3D" id="3.40.630.30">
    <property type="match status" value="1"/>
</dbReference>
<dbReference type="Pfam" id="PF09924">
    <property type="entry name" value="LPG_synthase_C"/>
    <property type="match status" value="1"/>
</dbReference>
<dbReference type="InterPro" id="IPR024320">
    <property type="entry name" value="LPG_synthase_C"/>
</dbReference>
<dbReference type="OrthoDB" id="9765580at2"/>
<keyword evidence="3" id="KW-1185">Reference proteome</keyword>
<reference evidence="2 3" key="1">
    <citation type="submission" date="2019-06" db="EMBL/GenBank/DDBJ databases">
        <title>Genomic insights into carbon and energy metabolism of Deferribacter autotrophicus revealed new metabolic traits in the phylum Deferribacteres.</title>
        <authorList>
            <person name="Slobodkin A.I."/>
            <person name="Slobodkina G.B."/>
            <person name="Allioux M."/>
            <person name="Alain K."/>
            <person name="Jebbar M."/>
            <person name="Shadrin V."/>
            <person name="Kublanov I.V."/>
            <person name="Toshchakov S.V."/>
            <person name="Bonch-Osmolovskaya E.A."/>
        </authorList>
    </citation>
    <scope>NUCLEOTIDE SEQUENCE [LARGE SCALE GENOMIC DNA]</scope>
    <source>
        <strain evidence="2 3">SL50</strain>
    </source>
</reference>